<dbReference type="EMBL" id="GBRH01249955">
    <property type="protein sequence ID" value="JAD47940.1"/>
    <property type="molecule type" value="Transcribed_RNA"/>
</dbReference>
<proteinExistence type="predicted"/>
<protein>
    <submittedName>
        <fullName evidence="1">Uncharacterized protein</fullName>
    </submittedName>
</protein>
<sequence length="9" mass="1094">MCKICWITP</sequence>
<reference evidence="1" key="2">
    <citation type="journal article" date="2015" name="Data Brief">
        <title>Shoot transcriptome of the giant reed, Arundo donax.</title>
        <authorList>
            <person name="Barrero R.A."/>
            <person name="Guerrero F.D."/>
            <person name="Moolhuijzen P."/>
            <person name="Goolsby J.A."/>
            <person name="Tidwell J."/>
            <person name="Bellgard S.E."/>
            <person name="Bellgard M.I."/>
        </authorList>
    </citation>
    <scope>NUCLEOTIDE SEQUENCE</scope>
    <source>
        <tissue evidence="1">Shoot tissue taken approximately 20 cm above the soil surface</tissue>
    </source>
</reference>
<organism evidence="1">
    <name type="scientific">Arundo donax</name>
    <name type="common">Giant reed</name>
    <name type="synonym">Donax arundinaceus</name>
    <dbReference type="NCBI Taxonomy" id="35708"/>
    <lineage>
        <taxon>Eukaryota</taxon>
        <taxon>Viridiplantae</taxon>
        <taxon>Streptophyta</taxon>
        <taxon>Embryophyta</taxon>
        <taxon>Tracheophyta</taxon>
        <taxon>Spermatophyta</taxon>
        <taxon>Magnoliopsida</taxon>
        <taxon>Liliopsida</taxon>
        <taxon>Poales</taxon>
        <taxon>Poaceae</taxon>
        <taxon>PACMAD clade</taxon>
        <taxon>Arundinoideae</taxon>
        <taxon>Arundineae</taxon>
        <taxon>Arundo</taxon>
    </lineage>
</organism>
<evidence type="ECO:0000313" key="1">
    <source>
        <dbReference type="EMBL" id="JAD47940.1"/>
    </source>
</evidence>
<accession>A0A0A9AG56</accession>
<reference evidence="1" key="1">
    <citation type="submission" date="2014-09" db="EMBL/GenBank/DDBJ databases">
        <authorList>
            <person name="Magalhaes I.L.F."/>
            <person name="Oliveira U."/>
            <person name="Santos F.R."/>
            <person name="Vidigal T.H.D.A."/>
            <person name="Brescovit A.D."/>
            <person name="Santos A.J."/>
        </authorList>
    </citation>
    <scope>NUCLEOTIDE SEQUENCE</scope>
    <source>
        <tissue evidence="1">Shoot tissue taken approximately 20 cm above the soil surface</tissue>
    </source>
</reference>
<name>A0A0A9AG56_ARUDO</name>